<keyword evidence="4" id="KW-1185">Reference proteome</keyword>
<evidence type="ECO:0000313" key="3">
    <source>
        <dbReference type="EMBL" id="CAA7268558.1"/>
    </source>
</evidence>
<evidence type="ECO:0000259" key="2">
    <source>
        <dbReference type="Pfam" id="PF20151"/>
    </source>
</evidence>
<dbReference type="AlphaFoldDB" id="A0A8S0WAD3"/>
<feature type="transmembrane region" description="Helical" evidence="1">
    <location>
        <begin position="44"/>
        <end position="64"/>
    </location>
</feature>
<dbReference type="OrthoDB" id="3267855at2759"/>
<evidence type="ECO:0000256" key="1">
    <source>
        <dbReference type="SAM" id="Phobius"/>
    </source>
</evidence>
<organism evidence="3 4">
    <name type="scientific">Cyclocybe aegerita</name>
    <name type="common">Black poplar mushroom</name>
    <name type="synonym">Agrocybe aegerita</name>
    <dbReference type="NCBI Taxonomy" id="1973307"/>
    <lineage>
        <taxon>Eukaryota</taxon>
        <taxon>Fungi</taxon>
        <taxon>Dikarya</taxon>
        <taxon>Basidiomycota</taxon>
        <taxon>Agaricomycotina</taxon>
        <taxon>Agaricomycetes</taxon>
        <taxon>Agaricomycetidae</taxon>
        <taxon>Agaricales</taxon>
        <taxon>Agaricineae</taxon>
        <taxon>Bolbitiaceae</taxon>
        <taxon>Cyclocybe</taxon>
    </lineage>
</organism>
<keyword evidence="1" id="KW-0472">Membrane</keyword>
<feature type="transmembrane region" description="Helical" evidence="1">
    <location>
        <begin position="12"/>
        <end position="32"/>
    </location>
</feature>
<proteinExistence type="predicted"/>
<reference evidence="3 4" key="1">
    <citation type="submission" date="2020-01" db="EMBL/GenBank/DDBJ databases">
        <authorList>
            <person name="Gupta K D."/>
        </authorList>
    </citation>
    <scope>NUCLEOTIDE SEQUENCE [LARGE SCALE GENOMIC DNA]</scope>
</reference>
<sequence>MSSPLEVQNKATMHITTPLVPSLIPTSALLYYDYAITWPREVQHFWICKFSFATALYFICRYGMVSNVIYALALAEKLPMMRGYRLAAIVACIGRIAIVLVWGLRTYAISNRNICVLTIFGLFGSSVIGLAILHVPYAACNGYRGTPPGTQETTVAQLRCLFTDAVIPLSSVPYLLPIFTVIFETSAVVFTTGRTLKALAVDNTSWRDAKRGLPFLIFKHGGLSVSSLSWRFSPQSASLACYLKLRDNSYDLHSGPSACCSGCVSWPHCDIPRRLDTPLQEGFFIQRLLNAHTLPLSGLMTARFLLHLRVWSHRQSTNTFVETPSVVLFKKIRADAQTGCSARASCVMRSIVDEFGEDPVVQAHQRAVSKGDVEDIERAERHAEVENTT</sequence>
<gene>
    <name evidence="3" type="ORF">AAE3_LOCUS10873</name>
</gene>
<dbReference type="EMBL" id="CACVBS010000068">
    <property type="protein sequence ID" value="CAA7268558.1"/>
    <property type="molecule type" value="Genomic_DNA"/>
</dbReference>
<keyword evidence="1" id="KW-0812">Transmembrane</keyword>
<comment type="caution">
    <text evidence="3">The sequence shown here is derived from an EMBL/GenBank/DDBJ whole genome shotgun (WGS) entry which is preliminary data.</text>
</comment>
<feature type="transmembrane region" description="Helical" evidence="1">
    <location>
        <begin position="114"/>
        <end position="137"/>
    </location>
</feature>
<evidence type="ECO:0000313" key="4">
    <source>
        <dbReference type="Proteomes" id="UP000467700"/>
    </source>
</evidence>
<keyword evidence="1" id="KW-1133">Transmembrane helix</keyword>
<dbReference type="InterPro" id="IPR045340">
    <property type="entry name" value="DUF6533"/>
</dbReference>
<feature type="domain" description="DUF6533" evidence="2">
    <location>
        <begin position="28"/>
        <end position="64"/>
    </location>
</feature>
<protein>
    <recommendedName>
        <fullName evidence="2">DUF6533 domain-containing protein</fullName>
    </recommendedName>
</protein>
<dbReference type="Pfam" id="PF20151">
    <property type="entry name" value="DUF6533"/>
    <property type="match status" value="1"/>
</dbReference>
<dbReference type="Proteomes" id="UP000467700">
    <property type="component" value="Unassembled WGS sequence"/>
</dbReference>
<feature type="transmembrane region" description="Helical" evidence="1">
    <location>
        <begin position="84"/>
        <end position="102"/>
    </location>
</feature>
<accession>A0A8S0WAD3</accession>
<name>A0A8S0WAD3_CYCAE</name>